<feature type="non-terminal residue" evidence="2">
    <location>
        <position position="140"/>
    </location>
</feature>
<protein>
    <recommendedName>
        <fullName evidence="1">Spc7 kinetochore protein domain-containing protein</fullName>
    </recommendedName>
</protein>
<dbReference type="AlphaFoldDB" id="A0A0L0F3L9"/>
<evidence type="ECO:0000259" key="1">
    <source>
        <dbReference type="Pfam" id="PF08317"/>
    </source>
</evidence>
<sequence length="140" mass="15931">MLNGKLVKIETLADRLRVACTLEPKLTLLEQNCSMLDRMTKDTRKKIEAQENKLNIHNPDIFQALRDASTADRASMRQILGEVKQVSRLQARNMWASWRLQAETRVAAMLGEKARVVGAEMSAWGPETRERIAGIRTKLK</sequence>
<dbReference type="Proteomes" id="UP000054560">
    <property type="component" value="Unassembled WGS sequence"/>
</dbReference>
<reference evidence="2 3" key="1">
    <citation type="submission" date="2011-02" db="EMBL/GenBank/DDBJ databases">
        <title>The Genome Sequence of Sphaeroforma arctica JP610.</title>
        <authorList>
            <consortium name="The Broad Institute Genome Sequencing Platform"/>
            <person name="Russ C."/>
            <person name="Cuomo C."/>
            <person name="Young S.K."/>
            <person name="Zeng Q."/>
            <person name="Gargeya S."/>
            <person name="Alvarado L."/>
            <person name="Berlin A."/>
            <person name="Chapman S.B."/>
            <person name="Chen Z."/>
            <person name="Freedman E."/>
            <person name="Gellesch M."/>
            <person name="Goldberg J."/>
            <person name="Griggs A."/>
            <person name="Gujja S."/>
            <person name="Heilman E."/>
            <person name="Heiman D."/>
            <person name="Howarth C."/>
            <person name="Mehta T."/>
            <person name="Neiman D."/>
            <person name="Pearson M."/>
            <person name="Roberts A."/>
            <person name="Saif S."/>
            <person name="Shea T."/>
            <person name="Shenoy N."/>
            <person name="Sisk P."/>
            <person name="Stolte C."/>
            <person name="Sykes S."/>
            <person name="White J."/>
            <person name="Yandava C."/>
            <person name="Burger G."/>
            <person name="Gray M.W."/>
            <person name="Holland P.W.H."/>
            <person name="King N."/>
            <person name="Lang F.B.F."/>
            <person name="Roger A.J."/>
            <person name="Ruiz-Trillo I."/>
            <person name="Haas B."/>
            <person name="Nusbaum C."/>
            <person name="Birren B."/>
        </authorList>
    </citation>
    <scope>NUCLEOTIDE SEQUENCE [LARGE SCALE GENOMIC DNA]</scope>
    <source>
        <strain evidence="2 3">JP610</strain>
    </source>
</reference>
<name>A0A0L0F3L9_9EUKA</name>
<evidence type="ECO:0000313" key="3">
    <source>
        <dbReference type="Proteomes" id="UP000054560"/>
    </source>
</evidence>
<organism evidence="2 3">
    <name type="scientific">Sphaeroforma arctica JP610</name>
    <dbReference type="NCBI Taxonomy" id="667725"/>
    <lineage>
        <taxon>Eukaryota</taxon>
        <taxon>Ichthyosporea</taxon>
        <taxon>Ichthyophonida</taxon>
        <taxon>Sphaeroforma</taxon>
    </lineage>
</organism>
<dbReference type="GeneID" id="25916768"/>
<keyword evidence="3" id="KW-1185">Reference proteome</keyword>
<dbReference type="EMBL" id="KQ249299">
    <property type="protein sequence ID" value="KNC71199.1"/>
    <property type="molecule type" value="Genomic_DNA"/>
</dbReference>
<dbReference type="Pfam" id="PF08317">
    <property type="entry name" value="Spc7"/>
    <property type="match status" value="1"/>
</dbReference>
<proteinExistence type="predicted"/>
<accession>A0A0L0F3L9</accession>
<gene>
    <name evidence="2" type="ORF">SARC_16264</name>
</gene>
<evidence type="ECO:0000313" key="2">
    <source>
        <dbReference type="EMBL" id="KNC71199.1"/>
    </source>
</evidence>
<dbReference type="RefSeq" id="XP_014145101.1">
    <property type="nucleotide sequence ID" value="XM_014289626.1"/>
</dbReference>
<feature type="domain" description="Spc7 kinetochore protein" evidence="1">
    <location>
        <begin position="19"/>
        <end position="114"/>
    </location>
</feature>
<dbReference type="InterPro" id="IPR013253">
    <property type="entry name" value="Spc7_domain"/>
</dbReference>